<feature type="domain" description="Knr4/Smi1-like" evidence="1">
    <location>
        <begin position="290"/>
        <end position="458"/>
    </location>
</feature>
<accession>A0A6A6SW44</accession>
<name>A0A6A6SW44_9PLEO</name>
<dbReference type="InterPro" id="IPR018958">
    <property type="entry name" value="Knr4/Smi1-like_dom"/>
</dbReference>
<reference evidence="2" key="1">
    <citation type="journal article" date="2020" name="Stud. Mycol.">
        <title>101 Dothideomycetes genomes: a test case for predicting lifestyles and emergence of pathogens.</title>
        <authorList>
            <person name="Haridas S."/>
            <person name="Albert R."/>
            <person name="Binder M."/>
            <person name="Bloem J."/>
            <person name="Labutti K."/>
            <person name="Salamov A."/>
            <person name="Andreopoulos B."/>
            <person name="Baker S."/>
            <person name="Barry K."/>
            <person name="Bills G."/>
            <person name="Bluhm B."/>
            <person name="Cannon C."/>
            <person name="Castanera R."/>
            <person name="Culley D."/>
            <person name="Daum C."/>
            <person name="Ezra D."/>
            <person name="Gonzalez J."/>
            <person name="Henrissat B."/>
            <person name="Kuo A."/>
            <person name="Liang C."/>
            <person name="Lipzen A."/>
            <person name="Lutzoni F."/>
            <person name="Magnuson J."/>
            <person name="Mondo S."/>
            <person name="Nolan M."/>
            <person name="Ohm R."/>
            <person name="Pangilinan J."/>
            <person name="Park H.-J."/>
            <person name="Ramirez L."/>
            <person name="Alfaro M."/>
            <person name="Sun H."/>
            <person name="Tritt A."/>
            <person name="Yoshinaga Y."/>
            <person name="Zwiers L.-H."/>
            <person name="Turgeon B."/>
            <person name="Goodwin S."/>
            <person name="Spatafora J."/>
            <person name="Crous P."/>
            <person name="Grigoriev I."/>
        </authorList>
    </citation>
    <scope>NUCLEOTIDE SEQUENCE</scope>
    <source>
        <strain evidence="2">CBS 122681</strain>
    </source>
</reference>
<proteinExistence type="predicted"/>
<gene>
    <name evidence="2" type="ORF">K491DRAFT_696127</name>
</gene>
<sequence>MVRQTANYLALEFAMLGRVDVAVAIQELLHNRDYIPEGMYDGAGNYWPTLNFAYEAAHLKGPEMDDEEGLIKREKTEVDWVEKLCFQNSPVWSNPEKFKHQKELEEKLKKIFDGGIGTFPEEDVVATLTELSDLCGPGGFQGRAIRARAIDYMMEKGRDKEALKMLDPIVEAIQKSWTNRLYDEVPKLRYAWRLLATGVLRGKLGVDEKSLERKGEDAIAAIDKRLRDGPIRRPLESKTIDELIDIIDKNLYDEEYDREVSAKARATGTGPKPAGRQPQLGLRNLLRKPPATGDEISAVEKSIGMELPDDYKAFLRTSNGFAEHNQIHYIDVIAGTDTLAWKPPLIPEYTLKILPDFESKVGPDIPGVELDQVLNLNAMAGESDYVYLIKPEYMDEARKRLKDCYEKFADEKMKRIIDMSVRNYYGGWEELESLDWGIMRFEKYYSHFVPGFRTYLEDLASTSGTFKWWE</sequence>
<dbReference type="Gene3D" id="3.40.1580.10">
    <property type="entry name" value="SMI1/KNR4-like"/>
    <property type="match status" value="1"/>
</dbReference>
<dbReference type="SMART" id="SM00860">
    <property type="entry name" value="SMI1_KNR4"/>
    <property type="match status" value="1"/>
</dbReference>
<evidence type="ECO:0000313" key="2">
    <source>
        <dbReference type="EMBL" id="KAF2651822.1"/>
    </source>
</evidence>
<dbReference type="AlphaFoldDB" id="A0A6A6SW44"/>
<dbReference type="SUPFAM" id="SSF160631">
    <property type="entry name" value="SMI1/KNR4-like"/>
    <property type="match status" value="1"/>
</dbReference>
<dbReference type="InterPro" id="IPR037883">
    <property type="entry name" value="Knr4/Smi1-like_sf"/>
</dbReference>
<organism evidence="2 3">
    <name type="scientific">Lophiostoma macrostomum CBS 122681</name>
    <dbReference type="NCBI Taxonomy" id="1314788"/>
    <lineage>
        <taxon>Eukaryota</taxon>
        <taxon>Fungi</taxon>
        <taxon>Dikarya</taxon>
        <taxon>Ascomycota</taxon>
        <taxon>Pezizomycotina</taxon>
        <taxon>Dothideomycetes</taxon>
        <taxon>Pleosporomycetidae</taxon>
        <taxon>Pleosporales</taxon>
        <taxon>Lophiostomataceae</taxon>
        <taxon>Lophiostoma</taxon>
    </lineage>
</organism>
<dbReference type="OrthoDB" id="2788868at2759"/>
<dbReference type="Pfam" id="PF09346">
    <property type="entry name" value="SMI1_KNR4"/>
    <property type="match status" value="1"/>
</dbReference>
<protein>
    <recommendedName>
        <fullName evidence="1">Knr4/Smi1-like domain-containing protein</fullName>
    </recommendedName>
</protein>
<dbReference type="EMBL" id="MU004416">
    <property type="protein sequence ID" value="KAF2651822.1"/>
    <property type="molecule type" value="Genomic_DNA"/>
</dbReference>
<evidence type="ECO:0000259" key="1">
    <source>
        <dbReference type="SMART" id="SM00860"/>
    </source>
</evidence>
<keyword evidence="3" id="KW-1185">Reference proteome</keyword>
<evidence type="ECO:0000313" key="3">
    <source>
        <dbReference type="Proteomes" id="UP000799324"/>
    </source>
</evidence>
<dbReference type="Proteomes" id="UP000799324">
    <property type="component" value="Unassembled WGS sequence"/>
</dbReference>